<evidence type="ECO:0000256" key="3">
    <source>
        <dbReference type="ARBA" id="ARBA00012759"/>
    </source>
</evidence>
<evidence type="ECO:0000256" key="2">
    <source>
        <dbReference type="ARBA" id="ARBA00009085"/>
    </source>
</evidence>
<keyword evidence="5" id="KW-0479">Metal-binding</keyword>
<reference evidence="15" key="1">
    <citation type="submission" date="2023-01" db="EMBL/GenBank/DDBJ databases">
        <title>Metagenome sequencing of chrysophaentin producing Chrysophaeum taylorii.</title>
        <authorList>
            <person name="Davison J."/>
            <person name="Bewley C."/>
        </authorList>
    </citation>
    <scope>NUCLEOTIDE SEQUENCE</scope>
    <source>
        <strain evidence="15">NIES-1699</strain>
    </source>
</reference>
<feature type="domain" description="MYND-type" evidence="14">
    <location>
        <begin position="23"/>
        <end position="60"/>
    </location>
</feature>
<dbReference type="Gene3D" id="3.90.70.10">
    <property type="entry name" value="Cysteine proteinases"/>
    <property type="match status" value="1"/>
</dbReference>
<feature type="region of interest" description="Disordered" evidence="12">
    <location>
        <begin position="476"/>
        <end position="496"/>
    </location>
</feature>
<dbReference type="PROSITE" id="PS01360">
    <property type="entry name" value="ZF_MYND_1"/>
    <property type="match status" value="1"/>
</dbReference>
<dbReference type="PANTHER" id="PTHR24006">
    <property type="entry name" value="UBIQUITIN CARBOXYL-TERMINAL HYDROLASE"/>
    <property type="match status" value="1"/>
</dbReference>
<evidence type="ECO:0000256" key="7">
    <source>
        <dbReference type="ARBA" id="ARBA00022786"/>
    </source>
</evidence>
<evidence type="ECO:0000256" key="10">
    <source>
        <dbReference type="ARBA" id="ARBA00022833"/>
    </source>
</evidence>
<evidence type="ECO:0000256" key="6">
    <source>
        <dbReference type="ARBA" id="ARBA00022771"/>
    </source>
</evidence>
<evidence type="ECO:0000256" key="11">
    <source>
        <dbReference type="PROSITE-ProRule" id="PRU00134"/>
    </source>
</evidence>
<keyword evidence="6 11" id="KW-0863">Zinc-finger</keyword>
<feature type="domain" description="USP" evidence="13">
    <location>
        <begin position="99"/>
        <end position="470"/>
    </location>
</feature>
<keyword evidence="9" id="KW-0788">Thiol protease</keyword>
<dbReference type="InterPro" id="IPR028889">
    <property type="entry name" value="USP"/>
</dbReference>
<keyword evidence="16" id="KW-1185">Reference proteome</keyword>
<dbReference type="EC" id="3.4.19.12" evidence="3"/>
<evidence type="ECO:0000313" key="15">
    <source>
        <dbReference type="EMBL" id="KAJ8598181.1"/>
    </source>
</evidence>
<dbReference type="InterPro" id="IPR050164">
    <property type="entry name" value="Peptidase_C19"/>
</dbReference>
<dbReference type="Proteomes" id="UP001230188">
    <property type="component" value="Unassembled WGS sequence"/>
</dbReference>
<dbReference type="PROSITE" id="PS00972">
    <property type="entry name" value="USP_1"/>
    <property type="match status" value="1"/>
</dbReference>
<gene>
    <name evidence="15" type="ORF">CTAYLR_007377</name>
</gene>
<dbReference type="GO" id="GO:0006508">
    <property type="term" value="P:proteolysis"/>
    <property type="evidence" value="ECO:0007669"/>
    <property type="project" value="UniProtKB-KW"/>
</dbReference>
<evidence type="ECO:0000256" key="12">
    <source>
        <dbReference type="SAM" id="MobiDB-lite"/>
    </source>
</evidence>
<dbReference type="Gene3D" id="6.10.140.2220">
    <property type="match status" value="1"/>
</dbReference>
<dbReference type="SUPFAM" id="SSF144232">
    <property type="entry name" value="HIT/MYND zinc finger-like"/>
    <property type="match status" value="1"/>
</dbReference>
<evidence type="ECO:0000259" key="13">
    <source>
        <dbReference type="PROSITE" id="PS50235"/>
    </source>
</evidence>
<dbReference type="AlphaFoldDB" id="A0AAD7U4L1"/>
<comment type="catalytic activity">
    <reaction evidence="1">
        <text>Thiol-dependent hydrolysis of ester, thioester, amide, peptide and isopeptide bonds formed by the C-terminal Gly of ubiquitin (a 76-residue protein attached to proteins as an intracellular targeting signal).</text>
        <dbReference type="EC" id="3.4.19.12"/>
    </reaction>
</comment>
<dbReference type="PANTHER" id="PTHR24006:SF758">
    <property type="entry name" value="UBIQUITIN CARBOXYL-TERMINAL HYDROLASE 36"/>
    <property type="match status" value="1"/>
</dbReference>
<dbReference type="Pfam" id="PF00443">
    <property type="entry name" value="UCH"/>
    <property type="match status" value="1"/>
</dbReference>
<comment type="similarity">
    <text evidence="2">Belongs to the peptidase C19 family.</text>
</comment>
<organism evidence="15 16">
    <name type="scientific">Chrysophaeum taylorii</name>
    <dbReference type="NCBI Taxonomy" id="2483200"/>
    <lineage>
        <taxon>Eukaryota</taxon>
        <taxon>Sar</taxon>
        <taxon>Stramenopiles</taxon>
        <taxon>Ochrophyta</taxon>
        <taxon>Pelagophyceae</taxon>
        <taxon>Pelagomonadales</taxon>
        <taxon>Pelagomonadaceae</taxon>
        <taxon>Chrysophaeum</taxon>
    </lineage>
</organism>
<evidence type="ECO:0000256" key="8">
    <source>
        <dbReference type="ARBA" id="ARBA00022801"/>
    </source>
</evidence>
<proteinExistence type="inferred from homology"/>
<dbReference type="InterPro" id="IPR002893">
    <property type="entry name" value="Znf_MYND"/>
</dbReference>
<evidence type="ECO:0000259" key="14">
    <source>
        <dbReference type="PROSITE" id="PS50865"/>
    </source>
</evidence>
<dbReference type="GO" id="GO:0005829">
    <property type="term" value="C:cytosol"/>
    <property type="evidence" value="ECO:0007669"/>
    <property type="project" value="TreeGrafter"/>
</dbReference>
<dbReference type="InterPro" id="IPR001394">
    <property type="entry name" value="Peptidase_C19_UCH"/>
</dbReference>
<dbReference type="PROSITE" id="PS50865">
    <property type="entry name" value="ZF_MYND_2"/>
    <property type="match status" value="1"/>
</dbReference>
<keyword evidence="4" id="KW-0645">Protease</keyword>
<comment type="caution">
    <text evidence="15">The sequence shown here is derived from an EMBL/GenBank/DDBJ whole genome shotgun (WGS) entry which is preliminary data.</text>
</comment>
<protein>
    <recommendedName>
        <fullName evidence="3">ubiquitinyl hydrolase 1</fullName>
        <ecNumber evidence="3">3.4.19.12</ecNumber>
    </recommendedName>
</protein>
<dbReference type="GO" id="GO:0005634">
    <property type="term" value="C:nucleus"/>
    <property type="evidence" value="ECO:0007669"/>
    <property type="project" value="TreeGrafter"/>
</dbReference>
<accession>A0AAD7U4L1</accession>
<keyword evidence="7" id="KW-0833">Ubl conjugation pathway</keyword>
<evidence type="ECO:0000256" key="1">
    <source>
        <dbReference type="ARBA" id="ARBA00000707"/>
    </source>
</evidence>
<dbReference type="GO" id="GO:0008270">
    <property type="term" value="F:zinc ion binding"/>
    <property type="evidence" value="ECO:0007669"/>
    <property type="project" value="UniProtKB-KW"/>
</dbReference>
<dbReference type="InterPro" id="IPR038765">
    <property type="entry name" value="Papain-like_cys_pep_sf"/>
</dbReference>
<evidence type="ECO:0000256" key="4">
    <source>
        <dbReference type="ARBA" id="ARBA00022670"/>
    </source>
</evidence>
<dbReference type="SUPFAM" id="SSF54001">
    <property type="entry name" value="Cysteine proteinases"/>
    <property type="match status" value="1"/>
</dbReference>
<evidence type="ECO:0000256" key="5">
    <source>
        <dbReference type="ARBA" id="ARBA00022723"/>
    </source>
</evidence>
<dbReference type="PROSITE" id="PS50235">
    <property type="entry name" value="USP_3"/>
    <property type="match status" value="1"/>
</dbReference>
<name>A0AAD7U4L1_9STRA</name>
<dbReference type="GO" id="GO:0004843">
    <property type="term" value="F:cysteine-type deubiquitinase activity"/>
    <property type="evidence" value="ECO:0007669"/>
    <property type="project" value="UniProtKB-EC"/>
</dbReference>
<dbReference type="EMBL" id="JAQMWT010000685">
    <property type="protein sequence ID" value="KAJ8598181.1"/>
    <property type="molecule type" value="Genomic_DNA"/>
</dbReference>
<dbReference type="GO" id="GO:0016579">
    <property type="term" value="P:protein deubiquitination"/>
    <property type="evidence" value="ECO:0007669"/>
    <property type="project" value="InterPro"/>
</dbReference>
<keyword evidence="10" id="KW-0862">Zinc</keyword>
<dbReference type="Pfam" id="PF01753">
    <property type="entry name" value="zf-MYND"/>
    <property type="match status" value="1"/>
</dbReference>
<dbReference type="InterPro" id="IPR018200">
    <property type="entry name" value="USP_CS"/>
</dbReference>
<keyword evidence="8" id="KW-0378">Hydrolase</keyword>
<feature type="compositionally biased region" description="Low complexity" evidence="12">
    <location>
        <begin position="482"/>
        <end position="492"/>
    </location>
</feature>
<sequence length="534" mass="58968">MGVQLAQSAEVGRRGEFERTETCGKCGVPGATKFCGQCKVQSYCSQKCQRAHWREHKVRCKPRVVETVKYVVGVRLYGDEYRPFAERGTWRRCWHGARVGIRNEGNTCYLSAVVQALTYSPLATALLEIDPIGNARTRGGGANAMHELAAHVRKVWAMNEALAARDAAKRASVGAGHRVAATAEISIAGTLMRCSRHAGRMEDAHEALTHVFARLLEACAVGYEGTQDEAWEKSTLVYDVFGIDLAQAVVCGACDHASKTTLCELTLRLNATLGLSETDMARATSVDRTLESRLLARRRRAAAEVFDSDEDEDLYSPRDGPPPTSVDALMALFFESERIEDFACEKCKERGRCEKRGGFARAPNSLALYVDRVPAFGALFGKLNRVVSFDRYVDLKPFLADDLAAGDTLYRLYAVVTHLDFSGSTFFGHYVCYVRDGNDAWWLLDDETVKPMNWDQVRRVNPYLLFYSKAHPPVVDDDRDSATTTDADTVLDPQSPPNVSISIMAGNSSVRPLGDDNDDDDVVVTGVTDLYEAD</sequence>
<evidence type="ECO:0000313" key="16">
    <source>
        <dbReference type="Proteomes" id="UP001230188"/>
    </source>
</evidence>
<evidence type="ECO:0000256" key="9">
    <source>
        <dbReference type="ARBA" id="ARBA00022807"/>
    </source>
</evidence>